<evidence type="ECO:0000313" key="1">
    <source>
        <dbReference type="EMBL" id="MBP3943295.1"/>
    </source>
</evidence>
<organism evidence="1 2">
    <name type="scientific">Rhinopithecimicrobium faecis</name>
    <dbReference type="NCBI Taxonomy" id="2820698"/>
    <lineage>
        <taxon>Bacteria</taxon>
        <taxon>Pseudomonadati</taxon>
        <taxon>Bacteroidota</taxon>
        <taxon>Sphingobacteriia</taxon>
        <taxon>Sphingobacteriales</taxon>
        <taxon>Sphingobacteriaceae</taxon>
        <taxon>Rhinopithecimicrobium</taxon>
    </lineage>
</organism>
<dbReference type="RefSeq" id="WP_353546786.1">
    <property type="nucleotide sequence ID" value="NZ_JAGKSB010000006.1"/>
</dbReference>
<keyword evidence="2" id="KW-1185">Reference proteome</keyword>
<dbReference type="EMBL" id="JAGKSB010000006">
    <property type="protein sequence ID" value="MBP3943295.1"/>
    <property type="molecule type" value="Genomic_DNA"/>
</dbReference>
<gene>
    <name evidence="1" type="ORF">J5U18_06925</name>
</gene>
<dbReference type="AlphaFoldDB" id="A0A8T4HAI2"/>
<evidence type="ECO:0000313" key="2">
    <source>
        <dbReference type="Proteomes" id="UP000679691"/>
    </source>
</evidence>
<sequence length="365" mass="43457">MSKENTIVLTRKIQVFIDCDELEQKRAYYKMIYLWQNLCFRAANYIFTHQYIQDQLKEFLYLKDEFKVKLTNYLQGQEGIFNTSRMNTTYRLLSEKYKGILPSDIFSNLNNTLIKHYNSEKQDYWKGVKSLRNYKRNIPIPFSARSIRFKVNENSHNFKFSLFKIPFQTYLGKDKTDKKMLLQRVIKGSLKMCSSSLKIDKNKIYLIVSFEMEKDNHVLDKNIIAEADLSLEFPITVKIGADHYQIGNKEEYLHRRLAIQSARQRLLKGATYNRGGNGRKRKLKSLVDYAQKEKNYVNNKLHNYSKRLIELCVRYQVGTILLVNQDQKEKFAREEGFILRNWSFYGLKEKIYYKAEKAGIYIIEE</sequence>
<proteinExistence type="predicted"/>
<comment type="caution">
    <text evidence="1">The sequence shown here is derived from an EMBL/GenBank/DDBJ whole genome shotgun (WGS) entry which is preliminary data.</text>
</comment>
<name>A0A8T4HAI2_9SPHI</name>
<dbReference type="Proteomes" id="UP000679691">
    <property type="component" value="Unassembled WGS sequence"/>
</dbReference>
<protein>
    <submittedName>
        <fullName evidence="1">Transposase</fullName>
    </submittedName>
</protein>
<reference evidence="1" key="1">
    <citation type="submission" date="2021-03" db="EMBL/GenBank/DDBJ databases">
        <authorList>
            <person name="Lu T."/>
            <person name="Wang Q."/>
            <person name="Han X."/>
        </authorList>
    </citation>
    <scope>NUCLEOTIDE SEQUENCE</scope>
    <source>
        <strain evidence="1">WQ 2009</strain>
    </source>
</reference>
<accession>A0A8T4HAI2</accession>